<evidence type="ECO:0000256" key="1">
    <source>
        <dbReference type="SAM" id="MobiDB-lite"/>
    </source>
</evidence>
<name>A0A0P0VNX9_ORYSJ</name>
<protein>
    <submittedName>
        <fullName evidence="2">Os02g0721000 protein</fullName>
    </submittedName>
</protein>
<dbReference type="PaxDb" id="39947-A0A0P0VNX9"/>
<reference evidence="2 3" key="2">
    <citation type="journal article" date="2013" name="Plant Cell Physiol.">
        <title>Rice Annotation Project Database (RAP-DB): an integrative and interactive database for rice genomics.</title>
        <authorList>
            <person name="Sakai H."/>
            <person name="Lee S.S."/>
            <person name="Tanaka T."/>
            <person name="Numa H."/>
            <person name="Kim J."/>
            <person name="Kawahara Y."/>
            <person name="Wakimoto H."/>
            <person name="Yang C.C."/>
            <person name="Iwamoto M."/>
            <person name="Abe T."/>
            <person name="Yamada Y."/>
            <person name="Muto A."/>
            <person name="Inokuchi H."/>
            <person name="Ikemura T."/>
            <person name="Matsumoto T."/>
            <person name="Sasaki T."/>
            <person name="Itoh T."/>
        </authorList>
    </citation>
    <scope>NUCLEOTIDE SEQUENCE [LARGE SCALE GENOMIC DNA]</scope>
    <source>
        <strain evidence="3">cv. Nipponbare</strain>
    </source>
</reference>
<feature type="region of interest" description="Disordered" evidence="1">
    <location>
        <begin position="120"/>
        <end position="155"/>
    </location>
</feature>
<evidence type="ECO:0000313" key="3">
    <source>
        <dbReference type="Proteomes" id="UP000059680"/>
    </source>
</evidence>
<dbReference type="AlphaFoldDB" id="A0A0P0VNX9"/>
<reference evidence="3" key="1">
    <citation type="journal article" date="2005" name="Nature">
        <title>The map-based sequence of the rice genome.</title>
        <authorList>
            <consortium name="International rice genome sequencing project (IRGSP)"/>
            <person name="Matsumoto T."/>
            <person name="Wu J."/>
            <person name="Kanamori H."/>
            <person name="Katayose Y."/>
            <person name="Fujisawa M."/>
            <person name="Namiki N."/>
            <person name="Mizuno H."/>
            <person name="Yamamoto K."/>
            <person name="Antonio B.A."/>
            <person name="Baba T."/>
            <person name="Sakata K."/>
            <person name="Nagamura Y."/>
            <person name="Aoki H."/>
            <person name="Arikawa K."/>
            <person name="Arita K."/>
            <person name="Bito T."/>
            <person name="Chiden Y."/>
            <person name="Fujitsuka N."/>
            <person name="Fukunaka R."/>
            <person name="Hamada M."/>
            <person name="Harada C."/>
            <person name="Hayashi A."/>
            <person name="Hijishita S."/>
            <person name="Honda M."/>
            <person name="Hosokawa S."/>
            <person name="Ichikawa Y."/>
            <person name="Idonuma A."/>
            <person name="Iijima M."/>
            <person name="Ikeda M."/>
            <person name="Ikeno M."/>
            <person name="Ito K."/>
            <person name="Ito S."/>
            <person name="Ito T."/>
            <person name="Ito Y."/>
            <person name="Ito Y."/>
            <person name="Iwabuchi A."/>
            <person name="Kamiya K."/>
            <person name="Karasawa W."/>
            <person name="Kurita K."/>
            <person name="Katagiri S."/>
            <person name="Kikuta A."/>
            <person name="Kobayashi H."/>
            <person name="Kobayashi N."/>
            <person name="Machita K."/>
            <person name="Maehara T."/>
            <person name="Masukawa M."/>
            <person name="Mizubayashi T."/>
            <person name="Mukai Y."/>
            <person name="Nagasaki H."/>
            <person name="Nagata Y."/>
            <person name="Naito S."/>
            <person name="Nakashima M."/>
            <person name="Nakama Y."/>
            <person name="Nakamichi Y."/>
            <person name="Nakamura M."/>
            <person name="Meguro A."/>
            <person name="Negishi M."/>
            <person name="Ohta I."/>
            <person name="Ohta T."/>
            <person name="Okamoto M."/>
            <person name="Ono N."/>
            <person name="Saji S."/>
            <person name="Sakaguchi M."/>
            <person name="Sakai K."/>
            <person name="Shibata M."/>
            <person name="Shimokawa T."/>
            <person name="Song J."/>
            <person name="Takazaki Y."/>
            <person name="Terasawa K."/>
            <person name="Tsugane M."/>
            <person name="Tsuji K."/>
            <person name="Ueda S."/>
            <person name="Waki K."/>
            <person name="Yamagata H."/>
            <person name="Yamamoto M."/>
            <person name="Yamamoto S."/>
            <person name="Yamane H."/>
            <person name="Yoshiki S."/>
            <person name="Yoshihara R."/>
            <person name="Yukawa K."/>
            <person name="Zhong H."/>
            <person name="Yano M."/>
            <person name="Yuan Q."/>
            <person name="Ouyang S."/>
            <person name="Liu J."/>
            <person name="Jones K.M."/>
            <person name="Gansberger K."/>
            <person name="Moffat K."/>
            <person name="Hill J."/>
            <person name="Bera J."/>
            <person name="Fadrosh D."/>
            <person name="Jin S."/>
            <person name="Johri S."/>
            <person name="Kim M."/>
            <person name="Overton L."/>
            <person name="Reardon M."/>
            <person name="Tsitrin T."/>
            <person name="Vuong H."/>
            <person name="Weaver B."/>
            <person name="Ciecko A."/>
            <person name="Tallon L."/>
            <person name="Jackson J."/>
            <person name="Pai G."/>
            <person name="Aken S.V."/>
            <person name="Utterback T."/>
            <person name="Reidmuller S."/>
            <person name="Feldblyum T."/>
            <person name="Hsiao J."/>
            <person name="Zismann V."/>
            <person name="Iobst S."/>
            <person name="de Vazeille A.R."/>
            <person name="Buell C.R."/>
            <person name="Ying K."/>
            <person name="Li Y."/>
            <person name="Lu T."/>
            <person name="Huang Y."/>
            <person name="Zhao Q."/>
            <person name="Feng Q."/>
            <person name="Zhang L."/>
            <person name="Zhu J."/>
            <person name="Weng Q."/>
            <person name="Mu J."/>
            <person name="Lu Y."/>
            <person name="Fan D."/>
            <person name="Liu Y."/>
            <person name="Guan J."/>
            <person name="Zhang Y."/>
            <person name="Yu S."/>
            <person name="Liu X."/>
            <person name="Zhang Y."/>
            <person name="Hong G."/>
            <person name="Han B."/>
            <person name="Choisne N."/>
            <person name="Demange N."/>
            <person name="Orjeda G."/>
            <person name="Samain S."/>
            <person name="Cattolico L."/>
            <person name="Pelletier E."/>
            <person name="Couloux A."/>
            <person name="Segurens B."/>
            <person name="Wincker P."/>
            <person name="D'Hont A."/>
            <person name="Scarpelli C."/>
            <person name="Weissenbach J."/>
            <person name="Salanoubat M."/>
            <person name="Quetier F."/>
            <person name="Yu Y."/>
            <person name="Kim H.R."/>
            <person name="Rambo T."/>
            <person name="Currie J."/>
            <person name="Collura K."/>
            <person name="Luo M."/>
            <person name="Yang T."/>
            <person name="Ammiraju J.S.S."/>
            <person name="Engler F."/>
            <person name="Soderlund C."/>
            <person name="Wing R.A."/>
            <person name="Palmer L.E."/>
            <person name="de la Bastide M."/>
            <person name="Spiegel L."/>
            <person name="Nascimento L."/>
            <person name="Zutavern T."/>
            <person name="O'Shaughnessy A."/>
            <person name="Dike S."/>
            <person name="Dedhia N."/>
            <person name="Preston R."/>
            <person name="Balija V."/>
            <person name="McCombie W.R."/>
            <person name="Chow T."/>
            <person name="Chen H."/>
            <person name="Chung M."/>
            <person name="Chen C."/>
            <person name="Shaw J."/>
            <person name="Wu H."/>
            <person name="Hsiao K."/>
            <person name="Chao Y."/>
            <person name="Chu M."/>
            <person name="Cheng C."/>
            <person name="Hour A."/>
            <person name="Lee P."/>
            <person name="Lin S."/>
            <person name="Lin Y."/>
            <person name="Liou J."/>
            <person name="Liu S."/>
            <person name="Hsing Y."/>
            <person name="Raghuvanshi S."/>
            <person name="Mohanty A."/>
            <person name="Bharti A.K."/>
            <person name="Gaur A."/>
            <person name="Gupta V."/>
            <person name="Kumar D."/>
            <person name="Ravi V."/>
            <person name="Vij S."/>
            <person name="Kapur A."/>
            <person name="Khurana P."/>
            <person name="Khurana P."/>
            <person name="Khurana J.P."/>
            <person name="Tyagi A.K."/>
            <person name="Gaikwad K."/>
            <person name="Singh A."/>
            <person name="Dalal V."/>
            <person name="Srivastava S."/>
            <person name="Dixit A."/>
            <person name="Pal A.K."/>
            <person name="Ghazi I.A."/>
            <person name="Yadav M."/>
            <person name="Pandit A."/>
            <person name="Bhargava A."/>
            <person name="Sureshbabu K."/>
            <person name="Batra K."/>
            <person name="Sharma T.R."/>
            <person name="Mohapatra T."/>
            <person name="Singh N.K."/>
            <person name="Messing J."/>
            <person name="Nelson A.B."/>
            <person name="Fuks G."/>
            <person name="Kavchok S."/>
            <person name="Keizer G."/>
            <person name="Linton E."/>
            <person name="Llaca V."/>
            <person name="Song R."/>
            <person name="Tanyolac B."/>
            <person name="Young S."/>
            <person name="Ho-Il K."/>
            <person name="Hahn J.H."/>
            <person name="Sangsakoo G."/>
            <person name="Vanavichit A."/>
            <person name="de Mattos Luiz.A.T."/>
            <person name="Zimmer P.D."/>
            <person name="Malone G."/>
            <person name="Dellagostin O."/>
            <person name="de Oliveira A.C."/>
            <person name="Bevan M."/>
            <person name="Bancroft I."/>
            <person name="Minx P."/>
            <person name="Cordum H."/>
            <person name="Wilson R."/>
            <person name="Cheng Z."/>
            <person name="Jin W."/>
            <person name="Jiang J."/>
            <person name="Leong S.A."/>
            <person name="Iwama H."/>
            <person name="Gojobori T."/>
            <person name="Itoh T."/>
            <person name="Niimura Y."/>
            <person name="Fujii Y."/>
            <person name="Habara T."/>
            <person name="Sakai H."/>
            <person name="Sato Y."/>
            <person name="Wilson G."/>
            <person name="Kumar K."/>
            <person name="McCouch S."/>
            <person name="Juretic N."/>
            <person name="Hoen D."/>
            <person name="Wright S."/>
            <person name="Bruskiewich R."/>
            <person name="Bureau T."/>
            <person name="Miyao A."/>
            <person name="Hirochika H."/>
            <person name="Nishikawa T."/>
            <person name="Kadowaki K."/>
            <person name="Sugiura M."/>
            <person name="Burr B."/>
            <person name="Sasaki T."/>
        </authorList>
    </citation>
    <scope>NUCLEOTIDE SEQUENCE [LARGE SCALE GENOMIC DNA]</scope>
    <source>
        <strain evidence="3">cv. Nipponbare</strain>
    </source>
</reference>
<reference evidence="2 3" key="3">
    <citation type="journal article" date="2013" name="Rice">
        <title>Improvement of the Oryza sativa Nipponbare reference genome using next generation sequence and optical map data.</title>
        <authorList>
            <person name="Kawahara Y."/>
            <person name="de la Bastide M."/>
            <person name="Hamilton J.P."/>
            <person name="Kanamori H."/>
            <person name="McCombie W.R."/>
            <person name="Ouyang S."/>
            <person name="Schwartz D.C."/>
            <person name="Tanaka T."/>
            <person name="Wu J."/>
            <person name="Zhou S."/>
            <person name="Childs K.L."/>
            <person name="Davidson R.M."/>
            <person name="Lin H."/>
            <person name="Quesada-Ocampo L."/>
            <person name="Vaillancourt B."/>
            <person name="Sakai H."/>
            <person name="Lee S.S."/>
            <person name="Kim J."/>
            <person name="Numa H."/>
            <person name="Itoh T."/>
            <person name="Buell C.R."/>
            <person name="Matsumoto T."/>
        </authorList>
    </citation>
    <scope>NUCLEOTIDE SEQUENCE [LARGE SCALE GENOMIC DNA]</scope>
    <source>
        <strain evidence="3">cv. Nipponbare</strain>
    </source>
</reference>
<feature type="non-terminal residue" evidence="2">
    <location>
        <position position="1"/>
    </location>
</feature>
<sequence length="189" mass="21239">CLGARSAALSAFSAAAAGGEPDPAALDVVDDAERLLLRVPDDGGAPGRRERQARGGVVDVDEEVLRRQLERRAAGEGHGDRRRAHPRGLALEARVEDGVRRRAGRPLHGRRHRLAQRRVHARRQARDHRAGVDDRRQAGVRRRRHGQRIPGDRHPGQLDEVERVVERAGHHRRVRVLPRVVRPERQVPR</sequence>
<feature type="compositionally biased region" description="Basic residues" evidence="1">
    <location>
        <begin position="138"/>
        <end position="147"/>
    </location>
</feature>
<dbReference type="Proteomes" id="UP000059680">
    <property type="component" value="Chromosome 2"/>
</dbReference>
<dbReference type="EMBL" id="AP014958">
    <property type="protein sequence ID" value="BAS80650.1"/>
    <property type="molecule type" value="Genomic_DNA"/>
</dbReference>
<feature type="region of interest" description="Disordered" evidence="1">
    <location>
        <begin position="70"/>
        <end position="89"/>
    </location>
</feature>
<organism evidence="2 3">
    <name type="scientific">Oryza sativa subsp. japonica</name>
    <name type="common">Rice</name>
    <dbReference type="NCBI Taxonomy" id="39947"/>
    <lineage>
        <taxon>Eukaryota</taxon>
        <taxon>Viridiplantae</taxon>
        <taxon>Streptophyta</taxon>
        <taxon>Embryophyta</taxon>
        <taxon>Tracheophyta</taxon>
        <taxon>Spermatophyta</taxon>
        <taxon>Magnoliopsida</taxon>
        <taxon>Liliopsida</taxon>
        <taxon>Poales</taxon>
        <taxon>Poaceae</taxon>
        <taxon>BOP clade</taxon>
        <taxon>Oryzoideae</taxon>
        <taxon>Oryzeae</taxon>
        <taxon>Oryzinae</taxon>
        <taxon>Oryza</taxon>
        <taxon>Oryza sativa</taxon>
    </lineage>
</organism>
<accession>A0A0P0VNX9</accession>
<feature type="compositionally biased region" description="Basic and acidic residues" evidence="1">
    <location>
        <begin position="70"/>
        <end position="79"/>
    </location>
</feature>
<evidence type="ECO:0000313" key="2">
    <source>
        <dbReference type="EMBL" id="BAS80650.1"/>
    </source>
</evidence>
<gene>
    <name evidence="2" type="ordered locus">Os02g0721000</name>
    <name evidence="2" type="ORF">OSNPB_020721000</name>
</gene>
<keyword evidence="3" id="KW-1185">Reference proteome</keyword>
<proteinExistence type="predicted"/>
<dbReference type="Gramene" id="Os02t0721000-01">
    <property type="protein sequence ID" value="Os02t0721000-01"/>
    <property type="gene ID" value="Os02g0721000"/>
</dbReference>
<feature type="compositionally biased region" description="Basic and acidic residues" evidence="1">
    <location>
        <begin position="127"/>
        <end position="137"/>
    </location>
</feature>
<dbReference type="InParanoid" id="A0A0P0VNX9"/>